<reference evidence="2 3" key="1">
    <citation type="submission" date="2016-10" db="EMBL/GenBank/DDBJ databases">
        <authorList>
            <person name="Cai Z."/>
        </authorList>
    </citation>
    <scope>NUCLEOTIDE SEQUENCE [LARGE SCALE GENOMIC DNA]</scope>
</reference>
<feature type="compositionally biased region" description="Low complexity" evidence="1">
    <location>
        <begin position="166"/>
        <end position="193"/>
    </location>
</feature>
<sequence>MSLQLQLHPAYQATCSSLAGIAAALKLAGKQRSSSSNAAGGRGLALVSFEAPASTVALLQALPAATLTRLDPGTLVHAELDERITAPRKALQRLTSLQELVLHQGDANTLLQATSKLLQLRRLSAQQLSAAGVGAFKHLPPQLQSCTFTADLSGGMTGLPAEEDLAANSQQQQQQSPASAASMSTRRSSRSSAQKLHAAPPTAAPCLLNSPVLPVLLQHPCMRHVSIICSLLCTAKALEQPIAQYLRGQLAVQCNVQQKGAGGCQLRSDFIDWLAQHACLAMNLQLQLHPAYQATCSSLAGIAAALKLAGKQRSSSSNAAAAGGRGLALVSFEAPASTVALLQALPAATLTRLDPGTLVHAELDERITAPRKALQRLTSLQELVLHQGDANTLLQATSKLLQLRRLSAQQLSAAGVGAFKHLPPQLQSCTFTADLSGGMTGLPAEEVSGDTPAAAAAAAAAALWSCACGGGDR</sequence>
<feature type="region of interest" description="Disordered" evidence="1">
    <location>
        <begin position="166"/>
        <end position="195"/>
    </location>
</feature>
<dbReference type="Proteomes" id="UP000256970">
    <property type="component" value="Unassembled WGS sequence"/>
</dbReference>
<gene>
    <name evidence="2" type="ORF">BQ4739_LOCUS15901</name>
</gene>
<dbReference type="AlphaFoldDB" id="A0A383WEF4"/>
<evidence type="ECO:0000313" key="3">
    <source>
        <dbReference type="Proteomes" id="UP000256970"/>
    </source>
</evidence>
<proteinExistence type="predicted"/>
<accession>A0A383WEF4</accession>
<evidence type="ECO:0000256" key="1">
    <source>
        <dbReference type="SAM" id="MobiDB-lite"/>
    </source>
</evidence>
<protein>
    <submittedName>
        <fullName evidence="2">Uncharacterized protein</fullName>
    </submittedName>
</protein>
<dbReference type="EMBL" id="FNXT01001237">
    <property type="protein sequence ID" value="SZX75623.1"/>
    <property type="molecule type" value="Genomic_DNA"/>
</dbReference>
<organism evidence="2 3">
    <name type="scientific">Tetradesmus obliquus</name>
    <name type="common">Green alga</name>
    <name type="synonym">Acutodesmus obliquus</name>
    <dbReference type="NCBI Taxonomy" id="3088"/>
    <lineage>
        <taxon>Eukaryota</taxon>
        <taxon>Viridiplantae</taxon>
        <taxon>Chlorophyta</taxon>
        <taxon>core chlorophytes</taxon>
        <taxon>Chlorophyceae</taxon>
        <taxon>CS clade</taxon>
        <taxon>Sphaeropleales</taxon>
        <taxon>Scenedesmaceae</taxon>
        <taxon>Tetradesmus</taxon>
    </lineage>
</organism>
<name>A0A383WEF4_TETOB</name>
<evidence type="ECO:0000313" key="2">
    <source>
        <dbReference type="EMBL" id="SZX75623.1"/>
    </source>
</evidence>
<keyword evidence="3" id="KW-1185">Reference proteome</keyword>